<gene>
    <name evidence="2" type="ORF">DDZ18_11765</name>
</gene>
<comment type="caution">
    <text evidence="2">The sequence shown here is derived from an EMBL/GenBank/DDBJ whole genome shotgun (WGS) entry which is preliminary data.</text>
</comment>
<keyword evidence="1" id="KW-1133">Transmembrane helix</keyword>
<organism evidence="2 3">
    <name type="scientific">Marinicauda salina</name>
    <dbReference type="NCBI Taxonomy" id="2135793"/>
    <lineage>
        <taxon>Bacteria</taxon>
        <taxon>Pseudomonadati</taxon>
        <taxon>Pseudomonadota</taxon>
        <taxon>Alphaproteobacteria</taxon>
        <taxon>Maricaulales</taxon>
        <taxon>Maricaulaceae</taxon>
        <taxon>Marinicauda</taxon>
    </lineage>
</organism>
<reference evidence="3" key="1">
    <citation type="submission" date="2018-05" db="EMBL/GenBank/DDBJ databases">
        <authorList>
            <person name="Liu B.-T."/>
        </authorList>
    </citation>
    <scope>NUCLEOTIDE SEQUENCE [LARGE SCALE GENOMIC DNA]</scope>
    <source>
        <strain evidence="3">WD6-1</strain>
    </source>
</reference>
<name>A0A2U2BS81_9PROT</name>
<dbReference type="Proteomes" id="UP000245168">
    <property type="component" value="Unassembled WGS sequence"/>
</dbReference>
<keyword evidence="1" id="KW-0472">Membrane</keyword>
<keyword evidence="3" id="KW-1185">Reference proteome</keyword>
<sequence>MQAPPDGNLSPGPDFWVKLNAMTGLFKFIGDVLKPIITMLVTVLLAAFVVAVFSPRADNWLENTVPAWRHADPAIETVRGWLGIHQEEEDPPWWQFWD</sequence>
<protein>
    <submittedName>
        <fullName evidence="2">Uncharacterized protein</fullName>
    </submittedName>
</protein>
<keyword evidence="1" id="KW-0812">Transmembrane</keyword>
<accession>A0A2U2BS81</accession>
<evidence type="ECO:0000313" key="3">
    <source>
        <dbReference type="Proteomes" id="UP000245168"/>
    </source>
</evidence>
<proteinExistence type="predicted"/>
<feature type="transmembrane region" description="Helical" evidence="1">
    <location>
        <begin position="32"/>
        <end position="53"/>
    </location>
</feature>
<dbReference type="EMBL" id="QEXV01000005">
    <property type="protein sequence ID" value="PWE16859.1"/>
    <property type="molecule type" value="Genomic_DNA"/>
</dbReference>
<dbReference type="AlphaFoldDB" id="A0A2U2BS81"/>
<evidence type="ECO:0000256" key="1">
    <source>
        <dbReference type="SAM" id="Phobius"/>
    </source>
</evidence>
<evidence type="ECO:0000313" key="2">
    <source>
        <dbReference type="EMBL" id="PWE16859.1"/>
    </source>
</evidence>